<keyword evidence="1" id="KW-0238">DNA-binding</keyword>
<dbReference type="SMART" id="SM00871">
    <property type="entry name" value="AraC_E_bind"/>
    <property type="match status" value="1"/>
</dbReference>
<dbReference type="InterPro" id="IPR010499">
    <property type="entry name" value="AraC_E-bd"/>
</dbReference>
<reference evidence="3 4" key="1">
    <citation type="submission" date="2023-06" db="EMBL/GenBank/DDBJ databases">
        <title>Rock-solubilizing bacteria, Microbacterium invictum, promotes re-establishment of vegetation in rocky wasteland by accelerating rock bio-weathering and reshaping soil bacterial community.</title>
        <authorList>
            <person name="Liu C."/>
        </authorList>
    </citation>
    <scope>NUCLEOTIDE SEQUENCE [LARGE SCALE GENOMIC DNA]</scope>
    <source>
        <strain evidence="3 4">X-18</strain>
    </source>
</reference>
<dbReference type="SUPFAM" id="SSF55136">
    <property type="entry name" value="Probable bacterial effector-binding domain"/>
    <property type="match status" value="1"/>
</dbReference>
<feature type="domain" description="HTH merR-type" evidence="2">
    <location>
        <begin position="1"/>
        <end position="70"/>
    </location>
</feature>
<evidence type="ECO:0000256" key="1">
    <source>
        <dbReference type="ARBA" id="ARBA00023125"/>
    </source>
</evidence>
<evidence type="ECO:0000313" key="4">
    <source>
        <dbReference type="Proteomes" id="UP001324533"/>
    </source>
</evidence>
<gene>
    <name evidence="3" type="ORF">T9R20_00535</name>
</gene>
<dbReference type="Proteomes" id="UP001324533">
    <property type="component" value="Chromosome"/>
</dbReference>
<dbReference type="CDD" id="cd01107">
    <property type="entry name" value="HTH_BmrR"/>
    <property type="match status" value="1"/>
</dbReference>
<dbReference type="InterPro" id="IPR047057">
    <property type="entry name" value="MerR_fam"/>
</dbReference>
<dbReference type="SMART" id="SM00422">
    <property type="entry name" value="HTH_MERR"/>
    <property type="match status" value="1"/>
</dbReference>
<dbReference type="Gene3D" id="1.10.1660.10">
    <property type="match status" value="1"/>
</dbReference>
<evidence type="ECO:0000313" key="3">
    <source>
        <dbReference type="EMBL" id="WQB70480.1"/>
    </source>
</evidence>
<protein>
    <submittedName>
        <fullName evidence="3">MerR family transcriptional regulator</fullName>
    </submittedName>
</protein>
<organism evidence="3 4">
    <name type="scientific">Microbacterium invictum</name>
    <dbReference type="NCBI Taxonomy" id="515415"/>
    <lineage>
        <taxon>Bacteria</taxon>
        <taxon>Bacillati</taxon>
        <taxon>Actinomycetota</taxon>
        <taxon>Actinomycetes</taxon>
        <taxon>Micrococcales</taxon>
        <taxon>Microbacteriaceae</taxon>
        <taxon>Microbacterium</taxon>
    </lineage>
</organism>
<name>A0ABZ0VA43_9MICO</name>
<accession>A0ABZ0VA43</accession>
<dbReference type="EMBL" id="CP139779">
    <property type="protein sequence ID" value="WQB70480.1"/>
    <property type="molecule type" value="Genomic_DNA"/>
</dbReference>
<dbReference type="PANTHER" id="PTHR30204:SF97">
    <property type="entry name" value="MERR FAMILY REGULATORY PROTEIN"/>
    <property type="match status" value="1"/>
</dbReference>
<dbReference type="RefSeq" id="WP_322410622.1">
    <property type="nucleotide sequence ID" value="NZ_CP139779.1"/>
</dbReference>
<dbReference type="PROSITE" id="PS00552">
    <property type="entry name" value="HTH_MERR_1"/>
    <property type="match status" value="1"/>
</dbReference>
<dbReference type="InterPro" id="IPR011256">
    <property type="entry name" value="Reg_factor_effector_dom_sf"/>
</dbReference>
<dbReference type="InterPro" id="IPR009061">
    <property type="entry name" value="DNA-bd_dom_put_sf"/>
</dbReference>
<dbReference type="SUPFAM" id="SSF46955">
    <property type="entry name" value="Putative DNA-binding domain"/>
    <property type="match status" value="1"/>
</dbReference>
<sequence length="266" mass="29076">MSIGEFARLAGVSVRMLRHYDHLGLLVPERVDPWSGYRSYGAAQLERANRIVALKDLGFTLDQVGRMLDGGLSQEDIALLLSERREELRSQIAADRHRLAAVEARLRVIQKEIPMTEYIETALPELHVVQQTARIEEMSQIEAEIGYMFTRVNEAIAAAGAPHVGPGVAIYTTDGDGMIAAAAEQIGDAETPPGLERATVPAASRALTGRYEADDLLGIQRAWQDLVAEGERRGLSPAGPAREVYLETPMDPAGTRWVVDLQQPVG</sequence>
<dbReference type="InterPro" id="IPR000551">
    <property type="entry name" value="MerR-type_HTH_dom"/>
</dbReference>
<proteinExistence type="predicted"/>
<evidence type="ECO:0000259" key="2">
    <source>
        <dbReference type="PROSITE" id="PS50937"/>
    </source>
</evidence>
<dbReference type="Pfam" id="PF13411">
    <property type="entry name" value="MerR_1"/>
    <property type="match status" value="1"/>
</dbReference>
<dbReference type="Gene3D" id="3.20.80.10">
    <property type="entry name" value="Regulatory factor, effector binding domain"/>
    <property type="match status" value="1"/>
</dbReference>
<dbReference type="PANTHER" id="PTHR30204">
    <property type="entry name" value="REDOX-CYCLING DRUG-SENSING TRANSCRIPTIONAL ACTIVATOR SOXR"/>
    <property type="match status" value="1"/>
</dbReference>
<keyword evidence="4" id="KW-1185">Reference proteome</keyword>
<dbReference type="PROSITE" id="PS50937">
    <property type="entry name" value="HTH_MERR_2"/>
    <property type="match status" value="1"/>
</dbReference>